<evidence type="ECO:0000313" key="2">
    <source>
        <dbReference type="EMBL" id="KIO03647.1"/>
    </source>
</evidence>
<reference evidence="3" key="2">
    <citation type="submission" date="2015-01" db="EMBL/GenBank/DDBJ databases">
        <title>Evolutionary Origins and Diversification of the Mycorrhizal Mutualists.</title>
        <authorList>
            <consortium name="DOE Joint Genome Institute"/>
            <consortium name="Mycorrhizal Genomics Consortium"/>
            <person name="Kohler A."/>
            <person name="Kuo A."/>
            <person name="Nagy L.G."/>
            <person name="Floudas D."/>
            <person name="Copeland A."/>
            <person name="Barry K.W."/>
            <person name="Cichocki N."/>
            <person name="Veneault-Fourrey C."/>
            <person name="LaButti K."/>
            <person name="Lindquist E.A."/>
            <person name="Lipzen A."/>
            <person name="Lundell T."/>
            <person name="Morin E."/>
            <person name="Murat C."/>
            <person name="Riley R."/>
            <person name="Ohm R."/>
            <person name="Sun H."/>
            <person name="Tunlid A."/>
            <person name="Henrissat B."/>
            <person name="Grigoriev I.V."/>
            <person name="Hibbett D.S."/>
            <person name="Martin F."/>
        </authorList>
    </citation>
    <scope>NUCLEOTIDE SEQUENCE [LARGE SCALE GENOMIC DNA]</scope>
    <source>
        <strain evidence="3">Marx 270</strain>
    </source>
</reference>
<reference evidence="2 3" key="1">
    <citation type="submission" date="2014-04" db="EMBL/GenBank/DDBJ databases">
        <authorList>
            <consortium name="DOE Joint Genome Institute"/>
            <person name="Kuo A."/>
            <person name="Kohler A."/>
            <person name="Costa M.D."/>
            <person name="Nagy L.G."/>
            <person name="Floudas D."/>
            <person name="Copeland A."/>
            <person name="Barry K.W."/>
            <person name="Cichocki N."/>
            <person name="Veneault-Fourrey C."/>
            <person name="LaButti K."/>
            <person name="Lindquist E.A."/>
            <person name="Lipzen A."/>
            <person name="Lundell T."/>
            <person name="Morin E."/>
            <person name="Murat C."/>
            <person name="Sun H."/>
            <person name="Tunlid A."/>
            <person name="Henrissat B."/>
            <person name="Grigoriev I.V."/>
            <person name="Hibbett D.S."/>
            <person name="Martin F."/>
            <person name="Nordberg H.P."/>
            <person name="Cantor M.N."/>
            <person name="Hua S.X."/>
        </authorList>
    </citation>
    <scope>NUCLEOTIDE SEQUENCE [LARGE SCALE GENOMIC DNA]</scope>
    <source>
        <strain evidence="2 3">Marx 270</strain>
    </source>
</reference>
<dbReference type="EMBL" id="KN831975">
    <property type="protein sequence ID" value="KIO03647.1"/>
    <property type="molecule type" value="Genomic_DNA"/>
</dbReference>
<dbReference type="OrthoDB" id="2709176at2759"/>
<dbReference type="InParanoid" id="A0A0C3K276"/>
<evidence type="ECO:0000313" key="3">
    <source>
        <dbReference type="Proteomes" id="UP000054217"/>
    </source>
</evidence>
<evidence type="ECO:0000256" key="1">
    <source>
        <dbReference type="SAM" id="MobiDB-lite"/>
    </source>
</evidence>
<sequence length="341" mass="38864">MRTHVNDPTSSVYFPVVSRVAVGERGTNFVTYSHNGKLVFPRQPKGLSLPTNECLVLLLKSLSTRAAGKHLVITVIQCSGFYEDDDDGEQGDSGDASDSGNHPTEPQVLTLLYTTASPQVWQRKPFFEDRRKRFRSIREHFYSLMNMDQSRGPAAGHESVNRQKTDRAVKFFSDMFGLPCLRNYVGKITFFERLPWMMKTDPRNEDSVGNLEDLRLEVVLPLLGERCRTLRAERDAPHWNADERQKVAREMEHFNTPSVVQEVETLQAKLSTTEDEDERRALEEDVTGKARTASTCLLSTLMVHLLIDLVALLVWDLRRSGRTITKGFGLHSKGDKRQRIR</sequence>
<dbReference type="Proteomes" id="UP000054217">
    <property type="component" value="Unassembled WGS sequence"/>
</dbReference>
<protein>
    <submittedName>
        <fullName evidence="2">Uncharacterized protein</fullName>
    </submittedName>
</protein>
<gene>
    <name evidence="2" type="ORF">M404DRAFT_612498</name>
</gene>
<proteinExistence type="predicted"/>
<organism evidence="2 3">
    <name type="scientific">Pisolithus tinctorius Marx 270</name>
    <dbReference type="NCBI Taxonomy" id="870435"/>
    <lineage>
        <taxon>Eukaryota</taxon>
        <taxon>Fungi</taxon>
        <taxon>Dikarya</taxon>
        <taxon>Basidiomycota</taxon>
        <taxon>Agaricomycotina</taxon>
        <taxon>Agaricomycetes</taxon>
        <taxon>Agaricomycetidae</taxon>
        <taxon>Boletales</taxon>
        <taxon>Sclerodermatineae</taxon>
        <taxon>Pisolithaceae</taxon>
        <taxon>Pisolithus</taxon>
    </lineage>
</organism>
<dbReference type="HOGENOM" id="CLU_814132_0_0_1"/>
<name>A0A0C3K276_PISTI</name>
<dbReference type="AlphaFoldDB" id="A0A0C3K276"/>
<accession>A0A0C3K276</accession>
<feature type="region of interest" description="Disordered" evidence="1">
    <location>
        <begin position="84"/>
        <end position="105"/>
    </location>
</feature>
<keyword evidence="3" id="KW-1185">Reference proteome</keyword>